<dbReference type="SUPFAM" id="SSF75011">
    <property type="entry name" value="3-carboxy-cis,cis-mucoante lactonizing enzyme"/>
    <property type="match status" value="1"/>
</dbReference>
<name>A0A6J6CPX2_9ZZZZ</name>
<reference evidence="2" key="1">
    <citation type="submission" date="2020-05" db="EMBL/GenBank/DDBJ databases">
        <authorList>
            <person name="Chiriac C."/>
            <person name="Salcher M."/>
            <person name="Ghai R."/>
            <person name="Kavagutti S V."/>
        </authorList>
    </citation>
    <scope>NUCLEOTIDE SEQUENCE</scope>
</reference>
<feature type="region of interest" description="Disordered" evidence="1">
    <location>
        <begin position="91"/>
        <end position="125"/>
    </location>
</feature>
<accession>A0A6J6CPX2</accession>
<dbReference type="AlphaFoldDB" id="A0A6J6CPX2"/>
<sequence>MVKTKFPIPVAVVVLLLTGCSSNESSPNSTLDGSKNPDSSKTEISTYAGFDDCAAVLDWTKAEMLKRVGPYGLETYPYMYENWRSNGFEGDMAAPTEAPAKDSSSGADFAPLPGTSTTNTQETNVDEGDIVETDGRFVYSIIDHRIRSVDLDNSELLSEIDLPQGDSQMVLSGNQLLVATMTWDSTADTIISNFDVSDGVLTLNRRDHLEGSLVSVRAVNGRVHVVMNSSFMHRVDFVSPRDGSEDSLDAAEKRNIEVVNALAVEDFVPRTFEEGPKGTWGTKSTAIGCTNLGHPSSFSGWGVTWVATIDLSSPAVAPIGTIGILAQSTSTYTSTASMYISTTRWDDSVYKDFVSTRQESPYTDIHAFSFSADASELTYVASGRVIGTLLNSYSMSEYDGALRVATTSFDDDFGGGQDNGVHILKVDGSKLNEIGAVNGMGRGETIQGVRFDGPRGYVVTFRQVDPLYVLDLSDPTSPELVGELKVPGYSTYLKPIDGDRVITVGMSGTETGQITGAQVAVFDVSDPSNPVQVATAEIAQWSEATSDPHAFLWWPETGQIVVPKELVCERFGGSGCESAVVLKLEGSTLTEQGRLFQWFPIRRAVIAQNQLVTVSAGGTMVNQLSDLSEITDIRFDIPGTVAEDNLP</sequence>
<evidence type="ECO:0000256" key="1">
    <source>
        <dbReference type="SAM" id="MobiDB-lite"/>
    </source>
</evidence>
<dbReference type="EMBL" id="CAEZSL010000202">
    <property type="protein sequence ID" value="CAB4553276.1"/>
    <property type="molecule type" value="Genomic_DNA"/>
</dbReference>
<evidence type="ECO:0000313" key="2">
    <source>
        <dbReference type="EMBL" id="CAB4553276.1"/>
    </source>
</evidence>
<dbReference type="PROSITE" id="PS51257">
    <property type="entry name" value="PROKAR_LIPOPROTEIN"/>
    <property type="match status" value="1"/>
</dbReference>
<feature type="compositionally biased region" description="Polar residues" evidence="1">
    <location>
        <begin position="114"/>
        <end position="123"/>
    </location>
</feature>
<gene>
    <name evidence="2" type="ORF">UFOPK1421_01426</name>
</gene>
<organism evidence="2">
    <name type="scientific">freshwater metagenome</name>
    <dbReference type="NCBI Taxonomy" id="449393"/>
    <lineage>
        <taxon>unclassified sequences</taxon>
        <taxon>metagenomes</taxon>
        <taxon>ecological metagenomes</taxon>
    </lineage>
</organism>
<protein>
    <submittedName>
        <fullName evidence="2">Unannotated protein</fullName>
    </submittedName>
</protein>
<proteinExistence type="predicted"/>
<dbReference type="InterPro" id="IPR019198">
    <property type="entry name" value="Beta_propeller_containing"/>
</dbReference>
<dbReference type="Pfam" id="PF09826">
    <property type="entry name" value="Beta_propel"/>
    <property type="match status" value="1"/>
</dbReference>